<protein>
    <submittedName>
        <fullName evidence="2">6-bisphosphate 2-phosphatase</fullName>
    </submittedName>
</protein>
<keyword evidence="3" id="KW-1185">Reference proteome</keyword>
<proteinExistence type="predicted"/>
<comment type="caution">
    <text evidence="2">The sequence shown here is derived from an EMBL/GenBank/DDBJ whole genome shotgun (WGS) entry which is preliminary data.</text>
</comment>
<dbReference type="InterPro" id="IPR001345">
    <property type="entry name" value="PG/BPGM_mutase_AS"/>
</dbReference>
<reference evidence="2 3" key="1">
    <citation type="submission" date="2024-07" db="EMBL/GenBank/DDBJ databases">
        <authorList>
            <person name="Akdeniz Z."/>
        </authorList>
    </citation>
    <scope>NUCLEOTIDE SEQUENCE [LARGE SCALE GENOMIC DNA]</scope>
</reference>
<dbReference type="InterPro" id="IPR013078">
    <property type="entry name" value="His_Pase_superF_clade-1"/>
</dbReference>
<dbReference type="SMART" id="SM00855">
    <property type="entry name" value="PGAM"/>
    <property type="match status" value="1"/>
</dbReference>
<evidence type="ECO:0000313" key="2">
    <source>
        <dbReference type="EMBL" id="CAL5997441.1"/>
    </source>
</evidence>
<sequence length="205" mass="23618">MPKTLYLIRHGETDFNSDPEPRIRGRIELDLNQIGIENTLKTASFLNNIHFDSVLSSEINRAKQTAQIIVSESSVNHNKHIQCEPDLIDVCWGDWEGKTFREVFGNSSSAYMKAPNKIQPPNGETFSQVLHRMDQMMHKINQCSDDTICIVSHGSVFSVLACYMLQMPLDKIWSFYMNNCAVSKVIMKDIDTYQICYWNQTHHLE</sequence>
<evidence type="ECO:0000256" key="1">
    <source>
        <dbReference type="ARBA" id="ARBA00022801"/>
    </source>
</evidence>
<keyword evidence="1" id="KW-0378">Hydrolase</keyword>
<evidence type="ECO:0000313" key="3">
    <source>
        <dbReference type="Proteomes" id="UP001642409"/>
    </source>
</evidence>
<dbReference type="PIRSF" id="PIRSF000709">
    <property type="entry name" value="6PFK_2-Ptase"/>
    <property type="match status" value="1"/>
</dbReference>
<dbReference type="Proteomes" id="UP001642409">
    <property type="component" value="Unassembled WGS sequence"/>
</dbReference>
<dbReference type="SUPFAM" id="SSF53254">
    <property type="entry name" value="Phosphoglycerate mutase-like"/>
    <property type="match status" value="1"/>
</dbReference>
<dbReference type="EMBL" id="CAXDID020000036">
    <property type="protein sequence ID" value="CAL5997441.1"/>
    <property type="molecule type" value="Genomic_DNA"/>
</dbReference>
<dbReference type="Gene3D" id="3.40.50.1240">
    <property type="entry name" value="Phosphoglycerate mutase-like"/>
    <property type="match status" value="1"/>
</dbReference>
<name>A0ABP1HS48_9EUKA</name>
<organism evidence="2 3">
    <name type="scientific">Hexamita inflata</name>
    <dbReference type="NCBI Taxonomy" id="28002"/>
    <lineage>
        <taxon>Eukaryota</taxon>
        <taxon>Metamonada</taxon>
        <taxon>Diplomonadida</taxon>
        <taxon>Hexamitidae</taxon>
        <taxon>Hexamitinae</taxon>
        <taxon>Hexamita</taxon>
    </lineage>
</organism>
<dbReference type="PANTHER" id="PTHR46517">
    <property type="entry name" value="FRUCTOSE-2,6-BISPHOSPHATASE TIGAR"/>
    <property type="match status" value="1"/>
</dbReference>
<accession>A0ABP1HS48</accession>
<dbReference type="Pfam" id="PF00300">
    <property type="entry name" value="His_Phos_1"/>
    <property type="match status" value="1"/>
</dbReference>
<dbReference type="PROSITE" id="PS00175">
    <property type="entry name" value="PG_MUTASE"/>
    <property type="match status" value="1"/>
</dbReference>
<gene>
    <name evidence="2" type="ORF">HINF_LOCUS15249</name>
</gene>
<dbReference type="PANTHER" id="PTHR46517:SF1">
    <property type="entry name" value="FRUCTOSE-2,6-BISPHOSPHATASE TIGAR"/>
    <property type="match status" value="1"/>
</dbReference>
<dbReference type="CDD" id="cd07067">
    <property type="entry name" value="HP_PGM_like"/>
    <property type="match status" value="1"/>
</dbReference>
<dbReference type="InterPro" id="IPR051695">
    <property type="entry name" value="Phosphoglycerate_Mutase"/>
</dbReference>
<dbReference type="InterPro" id="IPR029033">
    <property type="entry name" value="His_PPase_superfam"/>
</dbReference>